<evidence type="ECO:0000313" key="1">
    <source>
        <dbReference type="EMBL" id="KAE9588882.1"/>
    </source>
</evidence>
<gene>
    <name evidence="1" type="ORF">Lalb_Chr22g0360291</name>
</gene>
<accession>A0A6A5N8B3</accession>
<protein>
    <submittedName>
        <fullName evidence="1">Uncharacterized protein</fullName>
    </submittedName>
</protein>
<organism evidence="1 2">
    <name type="scientific">Lupinus albus</name>
    <name type="common">White lupine</name>
    <name type="synonym">Lupinus termis</name>
    <dbReference type="NCBI Taxonomy" id="3870"/>
    <lineage>
        <taxon>Eukaryota</taxon>
        <taxon>Viridiplantae</taxon>
        <taxon>Streptophyta</taxon>
        <taxon>Embryophyta</taxon>
        <taxon>Tracheophyta</taxon>
        <taxon>Spermatophyta</taxon>
        <taxon>Magnoliopsida</taxon>
        <taxon>eudicotyledons</taxon>
        <taxon>Gunneridae</taxon>
        <taxon>Pentapetalae</taxon>
        <taxon>rosids</taxon>
        <taxon>fabids</taxon>
        <taxon>Fabales</taxon>
        <taxon>Fabaceae</taxon>
        <taxon>Papilionoideae</taxon>
        <taxon>50 kb inversion clade</taxon>
        <taxon>genistoids sensu lato</taxon>
        <taxon>core genistoids</taxon>
        <taxon>Genisteae</taxon>
        <taxon>Lupinus</taxon>
    </lineage>
</organism>
<proteinExistence type="predicted"/>
<dbReference type="Proteomes" id="UP000447434">
    <property type="component" value="Chromosome 22"/>
</dbReference>
<reference evidence="2" key="1">
    <citation type="journal article" date="2020" name="Nat. Commun.">
        <title>Genome sequence of the cluster root forming white lupin.</title>
        <authorList>
            <person name="Hufnagel B."/>
            <person name="Marques A."/>
            <person name="Soriano A."/>
            <person name="Marques L."/>
            <person name="Divol F."/>
            <person name="Doumas P."/>
            <person name="Sallet E."/>
            <person name="Mancinotti D."/>
            <person name="Carrere S."/>
            <person name="Marande W."/>
            <person name="Arribat S."/>
            <person name="Keller J."/>
            <person name="Huneau C."/>
            <person name="Blein T."/>
            <person name="Aime D."/>
            <person name="Laguerre M."/>
            <person name="Taylor J."/>
            <person name="Schubert V."/>
            <person name="Nelson M."/>
            <person name="Geu-Flores F."/>
            <person name="Crespi M."/>
            <person name="Gallardo-Guerrero K."/>
            <person name="Delaux P.-M."/>
            <person name="Salse J."/>
            <person name="Berges H."/>
            <person name="Guyot R."/>
            <person name="Gouzy J."/>
            <person name="Peret B."/>
        </authorList>
    </citation>
    <scope>NUCLEOTIDE SEQUENCE [LARGE SCALE GENOMIC DNA]</scope>
    <source>
        <strain evidence="2">cv. Amiga</strain>
    </source>
</reference>
<name>A0A6A5N8B3_LUPAL</name>
<keyword evidence="2" id="KW-1185">Reference proteome</keyword>
<sequence>MIWEHNKRLIRWATQTFASLAGVEAGQHEVELVGKDKVEAEGGLEQSLVSELVTGSNYMVVQQVVDVVGEELPSDSEIVGPKEIEHVKMVETVSLSET</sequence>
<dbReference type="EMBL" id="WOCE01000022">
    <property type="protein sequence ID" value="KAE9588882.1"/>
    <property type="molecule type" value="Genomic_DNA"/>
</dbReference>
<evidence type="ECO:0000313" key="2">
    <source>
        <dbReference type="Proteomes" id="UP000447434"/>
    </source>
</evidence>
<comment type="caution">
    <text evidence="1">The sequence shown here is derived from an EMBL/GenBank/DDBJ whole genome shotgun (WGS) entry which is preliminary data.</text>
</comment>
<dbReference type="AlphaFoldDB" id="A0A6A5N8B3"/>